<keyword evidence="3" id="KW-1185">Reference proteome</keyword>
<dbReference type="RefSeq" id="WP_251810104.1">
    <property type="nucleotide sequence ID" value="NZ_CP101527.1"/>
</dbReference>
<protein>
    <recommendedName>
        <fullName evidence="4">Ysc84 actin-binding domain-containing protein</fullName>
    </recommendedName>
</protein>
<dbReference type="AlphaFoldDB" id="A0A9E8KQG1"/>
<dbReference type="EMBL" id="CP101527">
    <property type="protein sequence ID" value="UZW74677.1"/>
    <property type="molecule type" value="Genomic_DNA"/>
</dbReference>
<dbReference type="PROSITE" id="PS51257">
    <property type="entry name" value="PROKAR_LIPOPROTEIN"/>
    <property type="match status" value="1"/>
</dbReference>
<feature type="signal peptide" evidence="1">
    <location>
        <begin position="1"/>
        <end position="22"/>
    </location>
</feature>
<dbReference type="Proteomes" id="UP001164472">
    <property type="component" value="Chromosome"/>
</dbReference>
<evidence type="ECO:0000256" key="1">
    <source>
        <dbReference type="SAM" id="SignalP"/>
    </source>
</evidence>
<reference evidence="2" key="1">
    <citation type="submission" date="2022-07" db="EMBL/GenBank/DDBJ databases">
        <title>Alkalimarinus sp. nov., isolated from gut of a Alitta virens.</title>
        <authorList>
            <person name="Yang A.I."/>
            <person name="Shin N.-R."/>
        </authorList>
    </citation>
    <scope>NUCLEOTIDE SEQUENCE</scope>
    <source>
        <strain evidence="2">FA028</strain>
    </source>
</reference>
<sequence length="182" mass="20120">MIKSTVKTLLLFALCLMLQSCAYKPVNQSKIPLSKLNALAETEQHFRDTQKLNDYFEQAVAYAILPINVRVGTGFGGAWGEGWVIEQKQTTGKVSQWQFFVGINFGAQLYEQILFFKTKAALEAFKEGTFEFAGQANATAIIWGVAATPSFSQDVALFTLIDGGLLLEGSIGMHRYDFAPTF</sequence>
<proteinExistence type="predicted"/>
<dbReference type="KEGG" id="asem:NNL22_16905"/>
<name>A0A9E8KQG1_9ALTE</name>
<evidence type="ECO:0000313" key="3">
    <source>
        <dbReference type="Proteomes" id="UP001164472"/>
    </source>
</evidence>
<keyword evidence="1" id="KW-0732">Signal</keyword>
<evidence type="ECO:0000313" key="2">
    <source>
        <dbReference type="EMBL" id="UZW74677.1"/>
    </source>
</evidence>
<evidence type="ECO:0008006" key="4">
    <source>
        <dbReference type="Google" id="ProtNLM"/>
    </source>
</evidence>
<organism evidence="2 3">
    <name type="scientific">Alkalimarinus sediminis</name>
    <dbReference type="NCBI Taxonomy" id="1632866"/>
    <lineage>
        <taxon>Bacteria</taxon>
        <taxon>Pseudomonadati</taxon>
        <taxon>Pseudomonadota</taxon>
        <taxon>Gammaproteobacteria</taxon>
        <taxon>Alteromonadales</taxon>
        <taxon>Alteromonadaceae</taxon>
        <taxon>Alkalimarinus</taxon>
    </lineage>
</organism>
<gene>
    <name evidence="2" type="ORF">NNL22_16905</name>
</gene>
<feature type="chain" id="PRO_5038696269" description="Ysc84 actin-binding domain-containing protein" evidence="1">
    <location>
        <begin position="23"/>
        <end position="182"/>
    </location>
</feature>
<accession>A0A9E8KQG1</accession>